<keyword evidence="1" id="KW-0472">Membrane</keyword>
<evidence type="ECO:0000256" key="1">
    <source>
        <dbReference type="SAM" id="Phobius"/>
    </source>
</evidence>
<comment type="caution">
    <text evidence="2">The sequence shown here is derived from an EMBL/GenBank/DDBJ whole genome shotgun (WGS) entry which is preliminary data.</text>
</comment>
<accession>A0ABQ9XDX7</accession>
<keyword evidence="3" id="KW-1185">Reference proteome</keyword>
<protein>
    <submittedName>
        <fullName evidence="2">Uncharacterized protein</fullName>
    </submittedName>
</protein>
<feature type="transmembrane region" description="Helical" evidence="1">
    <location>
        <begin position="23"/>
        <end position="41"/>
    </location>
</feature>
<proteinExistence type="predicted"/>
<evidence type="ECO:0000313" key="3">
    <source>
        <dbReference type="Proteomes" id="UP001281761"/>
    </source>
</evidence>
<keyword evidence="1" id="KW-1133">Transmembrane helix</keyword>
<evidence type="ECO:0000313" key="2">
    <source>
        <dbReference type="EMBL" id="KAK2950678.1"/>
    </source>
</evidence>
<dbReference type="EMBL" id="JARBJD010000131">
    <property type="protein sequence ID" value="KAK2950678.1"/>
    <property type="molecule type" value="Genomic_DNA"/>
</dbReference>
<keyword evidence="1" id="KW-0812">Transmembrane</keyword>
<name>A0ABQ9XDX7_9EUKA</name>
<reference evidence="2 3" key="1">
    <citation type="journal article" date="2022" name="bioRxiv">
        <title>Genomics of Preaxostyla Flagellates Illuminates Evolutionary Transitions and the Path Towards Mitochondrial Loss.</title>
        <authorList>
            <person name="Novak L.V.F."/>
            <person name="Treitli S.C."/>
            <person name="Pyrih J."/>
            <person name="Halakuc P."/>
            <person name="Pipaliya S.V."/>
            <person name="Vacek V."/>
            <person name="Brzon O."/>
            <person name="Soukal P."/>
            <person name="Eme L."/>
            <person name="Dacks J.B."/>
            <person name="Karnkowska A."/>
            <person name="Elias M."/>
            <person name="Hampl V."/>
        </authorList>
    </citation>
    <scope>NUCLEOTIDE SEQUENCE [LARGE SCALE GENOMIC DNA]</scope>
    <source>
        <strain evidence="2">NAU3</strain>
        <tissue evidence="2">Gut</tissue>
    </source>
</reference>
<dbReference type="Proteomes" id="UP001281761">
    <property type="component" value="Unassembled WGS sequence"/>
</dbReference>
<gene>
    <name evidence="2" type="ORF">BLNAU_14349</name>
</gene>
<sequence length="228" mass="25939">MGEPNHQTTRCSTYLNIWVGTRTILIIVVVRLSVITLKLSYCTISLQKRFIETVPSKFASSDPKFKLKGTFDILAHSTLLQLLPSILRTDTLPCPQYNLQLVTVRHLPHTVLICQSQFWAEAVTTNDDLELVDDPRKQGSYEQTNLESNLSTMLYNLHQVEGLEAKLVSTCEHLSRSESESQFYDGNIADKQPAEMKIGKKQGKKDLDDVGIERQRQLVRDQRARHAV</sequence>
<organism evidence="2 3">
    <name type="scientific">Blattamonas nauphoetae</name>
    <dbReference type="NCBI Taxonomy" id="2049346"/>
    <lineage>
        <taxon>Eukaryota</taxon>
        <taxon>Metamonada</taxon>
        <taxon>Preaxostyla</taxon>
        <taxon>Oxymonadida</taxon>
        <taxon>Blattamonas</taxon>
    </lineage>
</organism>